<proteinExistence type="predicted"/>
<dbReference type="InterPro" id="IPR029058">
    <property type="entry name" value="AB_hydrolase_fold"/>
</dbReference>
<keyword evidence="3" id="KW-1185">Reference proteome</keyword>
<evidence type="ECO:0008006" key="4">
    <source>
        <dbReference type="Google" id="ProtNLM"/>
    </source>
</evidence>
<feature type="chain" id="PRO_5045125134" description="Dipeptidylpeptidase IV N-terminal domain-containing protein" evidence="1">
    <location>
        <begin position="19"/>
        <end position="654"/>
    </location>
</feature>
<reference evidence="3" key="1">
    <citation type="submission" date="2024-06" db="EMBL/GenBank/DDBJ databases">
        <title>Multi-omics analyses provide insights into the biosynthesis of the anticancer antibiotic pleurotin in Hohenbuehelia grisea.</title>
        <authorList>
            <person name="Weaver J.A."/>
            <person name="Alberti F."/>
        </authorList>
    </citation>
    <scope>NUCLEOTIDE SEQUENCE [LARGE SCALE GENOMIC DNA]</scope>
    <source>
        <strain evidence="3">T-177</strain>
    </source>
</reference>
<dbReference type="Gene3D" id="3.40.50.1820">
    <property type="entry name" value="alpha/beta hydrolase"/>
    <property type="match status" value="1"/>
</dbReference>
<sequence>MGTLSLGVLAAYIVHMLGFSKPTTYNFHGSDGEFLPEDLLSLRKGSAGVANAAGDLLMMPFSRYNLTEAQDQTYVRISSLADSSLFIDVPHSENQEYFWLDSRTLASVTAIVTDDSTESWYRHDLHVVPLHLELSTAGSTGILRTPGPQFVGPLAEYSANEPRFYRYVPESRVLVYYDEVLEGNKTERQACDHTSFMGSPSTGNGESPSSLFSSHYTIPTIFAVNLSQNAHAEWVLASEPRHLVDIHAHSPEALEYVRRSTDFDVSKDYILYRVSPLPQPCQVSGKCAYHYSSILYLGTIAQNVKPKALTGHKVFPDLAVLNRQGSKAAWVEMPAERKGDSRTAKIMVYDIKTDATITVLDALNDYPQELTFSPEGDTIYFIAGEKTRVAMYRLSANGPLPSDGPQTPLGTDRFESVFSSTSISGLQFLSDGRMLFTRFSHLTPNEVFAAHGPGYADSYQVTRLNSDVLAGKQMIDAERFYFTGADNTTHQGWLMKPKGWAQGKKAKWPAVLILTHDPSGAWPEQWTTLWNPNIFAQQGFFCILVDIAPGSLSPLGPNSDPKPMSTLHNVRNGWKHITQSFPEIAGNKAILLGTTYFAGIISLRNGGDAVKTMHRDGLNFVRTETPWDEDFSPWYDNLSMQDILRRYDFLTAAV</sequence>
<protein>
    <recommendedName>
        <fullName evidence="4">Dipeptidylpeptidase IV N-terminal domain-containing protein</fullName>
    </recommendedName>
</protein>
<evidence type="ECO:0000256" key="1">
    <source>
        <dbReference type="SAM" id="SignalP"/>
    </source>
</evidence>
<comment type="caution">
    <text evidence="2">The sequence shown here is derived from an EMBL/GenBank/DDBJ whole genome shotgun (WGS) entry which is preliminary data.</text>
</comment>
<dbReference type="Proteomes" id="UP001556367">
    <property type="component" value="Unassembled WGS sequence"/>
</dbReference>
<dbReference type="InterPro" id="IPR011044">
    <property type="entry name" value="Quino_amine_DH_bsu"/>
</dbReference>
<dbReference type="SUPFAM" id="SSF50969">
    <property type="entry name" value="YVTN repeat-like/Quinoprotein amine dehydrogenase"/>
    <property type="match status" value="1"/>
</dbReference>
<feature type="signal peptide" evidence="1">
    <location>
        <begin position="1"/>
        <end position="18"/>
    </location>
</feature>
<dbReference type="SUPFAM" id="SSF53474">
    <property type="entry name" value="alpha/beta-Hydrolases"/>
    <property type="match status" value="1"/>
</dbReference>
<keyword evidence="1" id="KW-0732">Signal</keyword>
<evidence type="ECO:0000313" key="2">
    <source>
        <dbReference type="EMBL" id="KAL0960712.1"/>
    </source>
</evidence>
<organism evidence="2 3">
    <name type="scientific">Hohenbuehelia grisea</name>
    <dbReference type="NCBI Taxonomy" id="104357"/>
    <lineage>
        <taxon>Eukaryota</taxon>
        <taxon>Fungi</taxon>
        <taxon>Dikarya</taxon>
        <taxon>Basidiomycota</taxon>
        <taxon>Agaricomycotina</taxon>
        <taxon>Agaricomycetes</taxon>
        <taxon>Agaricomycetidae</taxon>
        <taxon>Agaricales</taxon>
        <taxon>Pleurotineae</taxon>
        <taxon>Pleurotaceae</taxon>
        <taxon>Hohenbuehelia</taxon>
    </lineage>
</organism>
<name>A0ABR3JYN6_9AGAR</name>
<dbReference type="EMBL" id="JASNQZ010000001">
    <property type="protein sequence ID" value="KAL0960712.1"/>
    <property type="molecule type" value="Genomic_DNA"/>
</dbReference>
<accession>A0ABR3JYN6</accession>
<evidence type="ECO:0000313" key="3">
    <source>
        <dbReference type="Proteomes" id="UP001556367"/>
    </source>
</evidence>
<gene>
    <name evidence="2" type="ORF">HGRIS_005737</name>
</gene>